<dbReference type="EC" id="2.8.1.12" evidence="3"/>
<name>A0A316BD64_9BACT</name>
<dbReference type="Gene3D" id="3.90.1170.40">
    <property type="entry name" value="Molybdopterin biosynthesis MoaE subunit"/>
    <property type="match status" value="1"/>
</dbReference>
<keyword evidence="13" id="KW-1185">Reference proteome</keyword>
<evidence type="ECO:0000256" key="6">
    <source>
        <dbReference type="ARBA" id="ARBA00026066"/>
    </source>
</evidence>
<protein>
    <recommendedName>
        <fullName evidence="4">Molybdopterin synthase catalytic subunit</fullName>
        <ecNumber evidence="3">2.8.1.12</ecNumber>
    </recommendedName>
    <alternativeName>
        <fullName evidence="9">MPT synthase subunit 2</fullName>
    </alternativeName>
    <alternativeName>
        <fullName evidence="7">Molybdenum cofactor biosynthesis protein E</fullName>
    </alternativeName>
    <alternativeName>
        <fullName evidence="8">Molybdopterin-converting factor large subunit</fullName>
    </alternativeName>
    <alternativeName>
        <fullName evidence="10">Molybdopterin-converting factor subunit 2</fullName>
    </alternativeName>
</protein>
<dbReference type="Proteomes" id="UP000245880">
    <property type="component" value="Unassembled WGS sequence"/>
</dbReference>
<evidence type="ECO:0000256" key="7">
    <source>
        <dbReference type="ARBA" id="ARBA00029745"/>
    </source>
</evidence>
<organism evidence="12 13">
    <name type="scientific">Dyadobacter jejuensis</name>
    <dbReference type="NCBI Taxonomy" id="1082580"/>
    <lineage>
        <taxon>Bacteria</taxon>
        <taxon>Pseudomonadati</taxon>
        <taxon>Bacteroidota</taxon>
        <taxon>Cytophagia</taxon>
        <taxon>Cytophagales</taxon>
        <taxon>Spirosomataceae</taxon>
        <taxon>Dyadobacter</taxon>
    </lineage>
</organism>
<dbReference type="GO" id="GO:0006777">
    <property type="term" value="P:Mo-molybdopterin cofactor biosynthetic process"/>
    <property type="evidence" value="ECO:0007669"/>
    <property type="project" value="UniProtKB-KW"/>
</dbReference>
<dbReference type="GO" id="GO:0030366">
    <property type="term" value="F:molybdopterin synthase activity"/>
    <property type="evidence" value="ECO:0007669"/>
    <property type="project" value="UniProtKB-EC"/>
</dbReference>
<evidence type="ECO:0000256" key="3">
    <source>
        <dbReference type="ARBA" id="ARBA00011950"/>
    </source>
</evidence>
<comment type="similarity">
    <text evidence="2">Belongs to the MoaE family.</text>
</comment>
<evidence type="ECO:0000256" key="8">
    <source>
        <dbReference type="ARBA" id="ARBA00030407"/>
    </source>
</evidence>
<comment type="subunit">
    <text evidence="6">Heterotetramer of 2 MoaD subunits and 2 MoaE subunits. Also stable as homodimer. The enzyme changes between these two forms during catalysis.</text>
</comment>
<evidence type="ECO:0000313" key="12">
    <source>
        <dbReference type="EMBL" id="PWJ60427.1"/>
    </source>
</evidence>
<evidence type="ECO:0000256" key="4">
    <source>
        <dbReference type="ARBA" id="ARBA00013858"/>
    </source>
</evidence>
<dbReference type="OrthoDB" id="9803224at2"/>
<dbReference type="RefSeq" id="WP_109672640.1">
    <property type="nucleotide sequence ID" value="NZ_QGDT01000001.1"/>
</dbReference>
<evidence type="ECO:0000256" key="11">
    <source>
        <dbReference type="ARBA" id="ARBA00049878"/>
    </source>
</evidence>
<evidence type="ECO:0000256" key="9">
    <source>
        <dbReference type="ARBA" id="ARBA00030781"/>
    </source>
</evidence>
<evidence type="ECO:0000256" key="1">
    <source>
        <dbReference type="ARBA" id="ARBA00005046"/>
    </source>
</evidence>
<dbReference type="InterPro" id="IPR036563">
    <property type="entry name" value="MoaE_sf"/>
</dbReference>
<dbReference type="CDD" id="cd00756">
    <property type="entry name" value="MoaE"/>
    <property type="match status" value="1"/>
</dbReference>
<comment type="pathway">
    <text evidence="1">Cofactor biosynthesis; molybdopterin biosynthesis.</text>
</comment>
<evidence type="ECO:0000256" key="2">
    <source>
        <dbReference type="ARBA" id="ARBA00005426"/>
    </source>
</evidence>
<sequence length="149" mass="16742">MNKVHKPKKVLMQGPIDPQMVATSLVNHQSKTNIGAHALFLGQIRADQKDNGVVTGIEYSAYEAMAEEAFHRIREEAFTRYDLTCMHLYHSLGVVPVGQISLFVFVSSAHRRASLEAVDFLVERIKQDVPIFGKELIGATGDYIWKENN</sequence>
<dbReference type="SUPFAM" id="SSF54690">
    <property type="entry name" value="Molybdopterin synthase subunit MoaE"/>
    <property type="match status" value="1"/>
</dbReference>
<keyword evidence="5" id="KW-0501">Molybdenum cofactor biosynthesis</keyword>
<evidence type="ECO:0000256" key="10">
    <source>
        <dbReference type="ARBA" id="ARBA00032474"/>
    </source>
</evidence>
<dbReference type="AlphaFoldDB" id="A0A316BD64"/>
<comment type="catalytic activity">
    <reaction evidence="11">
        <text>2 [molybdopterin-synthase sulfur-carrier protein]-C-terminal-Gly-aminoethanethioate + cyclic pyranopterin phosphate + H2O = molybdopterin + 2 [molybdopterin-synthase sulfur-carrier protein]-C-terminal Gly-Gly + 2 H(+)</text>
        <dbReference type="Rhea" id="RHEA:26333"/>
        <dbReference type="Rhea" id="RHEA-COMP:12202"/>
        <dbReference type="Rhea" id="RHEA-COMP:19907"/>
        <dbReference type="ChEBI" id="CHEBI:15377"/>
        <dbReference type="ChEBI" id="CHEBI:15378"/>
        <dbReference type="ChEBI" id="CHEBI:58698"/>
        <dbReference type="ChEBI" id="CHEBI:59648"/>
        <dbReference type="ChEBI" id="CHEBI:90778"/>
        <dbReference type="ChEBI" id="CHEBI:232372"/>
        <dbReference type="EC" id="2.8.1.12"/>
    </reaction>
</comment>
<reference evidence="12 13" key="1">
    <citation type="submission" date="2018-03" db="EMBL/GenBank/DDBJ databases">
        <title>Genomic Encyclopedia of Archaeal and Bacterial Type Strains, Phase II (KMG-II): from individual species to whole genera.</title>
        <authorList>
            <person name="Goeker M."/>
        </authorList>
    </citation>
    <scope>NUCLEOTIDE SEQUENCE [LARGE SCALE GENOMIC DNA]</scope>
    <source>
        <strain evidence="12 13">DSM 100346</strain>
    </source>
</reference>
<evidence type="ECO:0000313" key="13">
    <source>
        <dbReference type="Proteomes" id="UP000245880"/>
    </source>
</evidence>
<evidence type="ECO:0000256" key="5">
    <source>
        <dbReference type="ARBA" id="ARBA00023150"/>
    </source>
</evidence>
<gene>
    <name evidence="12" type="ORF">CLV98_101611</name>
</gene>
<dbReference type="PANTHER" id="PTHR23404">
    <property type="entry name" value="MOLYBDOPTERIN SYNTHASE RELATED"/>
    <property type="match status" value="1"/>
</dbReference>
<dbReference type="EMBL" id="QGDT01000001">
    <property type="protein sequence ID" value="PWJ60427.1"/>
    <property type="molecule type" value="Genomic_DNA"/>
</dbReference>
<proteinExistence type="inferred from homology"/>
<dbReference type="Pfam" id="PF02391">
    <property type="entry name" value="MoaE"/>
    <property type="match status" value="1"/>
</dbReference>
<comment type="caution">
    <text evidence="12">The sequence shown here is derived from an EMBL/GenBank/DDBJ whole genome shotgun (WGS) entry which is preliminary data.</text>
</comment>
<dbReference type="InterPro" id="IPR003448">
    <property type="entry name" value="Mopterin_biosynth_MoaE"/>
</dbReference>
<accession>A0A316BD64</accession>